<protein>
    <recommendedName>
        <fullName evidence="3">RBR-type E3 ubiquitin transferase</fullName>
        <ecNumber evidence="3">2.3.2.31</ecNumber>
    </recommendedName>
</protein>
<keyword evidence="8" id="KW-0833">Ubl conjugation pathway</keyword>
<keyword evidence="5" id="KW-0479">Metal-binding</keyword>
<organism evidence="14 15">
    <name type="scientific">Thanatephorus cucumeris (strain AG1-IB / isolate 7/3/14)</name>
    <name type="common">Lettuce bottom rot fungus</name>
    <name type="synonym">Rhizoctonia solani</name>
    <dbReference type="NCBI Taxonomy" id="1108050"/>
    <lineage>
        <taxon>Eukaryota</taxon>
        <taxon>Fungi</taxon>
        <taxon>Dikarya</taxon>
        <taxon>Basidiomycota</taxon>
        <taxon>Agaricomycotina</taxon>
        <taxon>Agaricomycetes</taxon>
        <taxon>Cantharellales</taxon>
        <taxon>Ceratobasidiaceae</taxon>
        <taxon>Rhizoctonia</taxon>
        <taxon>Rhizoctonia solani AG-1</taxon>
    </lineage>
</organism>
<evidence type="ECO:0000313" key="14">
    <source>
        <dbReference type="EMBL" id="CEL56211.1"/>
    </source>
</evidence>
<name>A0A0B7FDV0_THACB</name>
<dbReference type="STRING" id="1108050.A0A0B7FDV0"/>
<evidence type="ECO:0000259" key="12">
    <source>
        <dbReference type="PROSITE" id="PS50089"/>
    </source>
</evidence>
<feature type="compositionally biased region" description="Basic residues" evidence="11">
    <location>
        <begin position="46"/>
        <end position="55"/>
    </location>
</feature>
<dbReference type="InterPro" id="IPR044066">
    <property type="entry name" value="TRIAD_supradom"/>
</dbReference>
<evidence type="ECO:0000256" key="2">
    <source>
        <dbReference type="ARBA" id="ARBA00004906"/>
    </source>
</evidence>
<keyword evidence="7 10" id="KW-0863">Zinc-finger</keyword>
<dbReference type="GO" id="GO:0061630">
    <property type="term" value="F:ubiquitin protein ligase activity"/>
    <property type="evidence" value="ECO:0007669"/>
    <property type="project" value="UniProtKB-EC"/>
</dbReference>
<keyword evidence="4" id="KW-0808">Transferase</keyword>
<feature type="compositionally biased region" description="Low complexity" evidence="11">
    <location>
        <begin position="56"/>
        <end position="66"/>
    </location>
</feature>
<comment type="pathway">
    <text evidence="2">Protein modification; protein ubiquitination.</text>
</comment>
<proteinExistence type="predicted"/>
<dbReference type="Gene3D" id="3.30.40.10">
    <property type="entry name" value="Zinc/RING finger domain, C3HC4 (zinc finger)"/>
    <property type="match status" value="1"/>
</dbReference>
<evidence type="ECO:0000256" key="3">
    <source>
        <dbReference type="ARBA" id="ARBA00012251"/>
    </source>
</evidence>
<dbReference type="InterPro" id="IPR031127">
    <property type="entry name" value="E3_UB_ligase_RBR"/>
</dbReference>
<reference evidence="14 15" key="1">
    <citation type="submission" date="2014-11" db="EMBL/GenBank/DDBJ databases">
        <authorList>
            <person name="Wibberg Daniel"/>
        </authorList>
    </citation>
    <scope>NUCLEOTIDE SEQUENCE [LARGE SCALE GENOMIC DNA]</scope>
    <source>
        <strain evidence="14">Rhizoctonia solani AG1-IB 7/3/14</strain>
    </source>
</reference>
<keyword evidence="15" id="KW-1185">Reference proteome</keyword>
<dbReference type="PROSITE" id="PS00518">
    <property type="entry name" value="ZF_RING_1"/>
    <property type="match status" value="1"/>
</dbReference>
<dbReference type="GO" id="GO:0008270">
    <property type="term" value="F:zinc ion binding"/>
    <property type="evidence" value="ECO:0007669"/>
    <property type="project" value="UniProtKB-KW"/>
</dbReference>
<feature type="compositionally biased region" description="Low complexity" evidence="11">
    <location>
        <begin position="36"/>
        <end position="45"/>
    </location>
</feature>
<dbReference type="Pfam" id="PF00097">
    <property type="entry name" value="zf-C3HC4"/>
    <property type="match status" value="1"/>
</dbReference>
<evidence type="ECO:0000256" key="9">
    <source>
        <dbReference type="ARBA" id="ARBA00022833"/>
    </source>
</evidence>
<dbReference type="EC" id="2.3.2.31" evidence="3"/>
<dbReference type="InterPro" id="IPR013083">
    <property type="entry name" value="Znf_RING/FYVE/PHD"/>
</dbReference>
<evidence type="ECO:0000256" key="1">
    <source>
        <dbReference type="ARBA" id="ARBA00001798"/>
    </source>
</evidence>
<evidence type="ECO:0000256" key="4">
    <source>
        <dbReference type="ARBA" id="ARBA00022679"/>
    </source>
</evidence>
<dbReference type="Proteomes" id="UP000059188">
    <property type="component" value="Unassembled WGS sequence"/>
</dbReference>
<accession>A0A0B7FDV0</accession>
<dbReference type="InterPro" id="IPR018957">
    <property type="entry name" value="Znf_C3HC4_RING-type"/>
</dbReference>
<dbReference type="InterPro" id="IPR001841">
    <property type="entry name" value="Znf_RING"/>
</dbReference>
<dbReference type="PROSITE" id="PS51873">
    <property type="entry name" value="TRIAD"/>
    <property type="match status" value="1"/>
</dbReference>
<evidence type="ECO:0000259" key="13">
    <source>
        <dbReference type="PROSITE" id="PS51873"/>
    </source>
</evidence>
<evidence type="ECO:0000256" key="5">
    <source>
        <dbReference type="ARBA" id="ARBA00022723"/>
    </source>
</evidence>
<gene>
    <name evidence="14" type="ORF">RSOLAG1IB_07627</name>
</gene>
<dbReference type="SUPFAM" id="SSF57850">
    <property type="entry name" value="RING/U-box"/>
    <property type="match status" value="2"/>
</dbReference>
<dbReference type="CDD" id="cd22584">
    <property type="entry name" value="Rcat_RBR_unk"/>
    <property type="match status" value="1"/>
</dbReference>
<evidence type="ECO:0000313" key="15">
    <source>
        <dbReference type="Proteomes" id="UP000059188"/>
    </source>
</evidence>
<dbReference type="InterPro" id="IPR017907">
    <property type="entry name" value="Znf_RING_CS"/>
</dbReference>
<keyword evidence="9" id="KW-0862">Zinc</keyword>
<dbReference type="Pfam" id="PF22605">
    <property type="entry name" value="IBR_2"/>
    <property type="match status" value="1"/>
</dbReference>
<dbReference type="GO" id="GO:0016567">
    <property type="term" value="P:protein ubiquitination"/>
    <property type="evidence" value="ECO:0007669"/>
    <property type="project" value="InterPro"/>
</dbReference>
<feature type="domain" description="RING-type" evidence="12">
    <location>
        <begin position="430"/>
        <end position="478"/>
    </location>
</feature>
<dbReference type="PROSITE" id="PS50089">
    <property type="entry name" value="ZF_RING_2"/>
    <property type="match status" value="1"/>
</dbReference>
<dbReference type="PANTHER" id="PTHR11685">
    <property type="entry name" value="RBR FAMILY RING FINGER AND IBR DOMAIN-CONTAINING"/>
    <property type="match status" value="1"/>
</dbReference>
<comment type="catalytic activity">
    <reaction evidence="1">
        <text>[E2 ubiquitin-conjugating enzyme]-S-ubiquitinyl-L-cysteine + [acceptor protein]-L-lysine = [E2 ubiquitin-conjugating enzyme]-L-cysteine + [acceptor protein]-N(6)-ubiquitinyl-L-lysine.</text>
        <dbReference type="EC" id="2.3.2.31"/>
    </reaction>
</comment>
<dbReference type="Gene3D" id="1.20.120.1750">
    <property type="match status" value="1"/>
</dbReference>
<evidence type="ECO:0000256" key="7">
    <source>
        <dbReference type="ARBA" id="ARBA00022771"/>
    </source>
</evidence>
<dbReference type="AlphaFoldDB" id="A0A0B7FDV0"/>
<keyword evidence="6" id="KW-0677">Repeat</keyword>
<feature type="compositionally biased region" description="Basic and acidic residues" evidence="11">
    <location>
        <begin position="371"/>
        <end position="389"/>
    </location>
</feature>
<dbReference type="InterPro" id="IPR054694">
    <property type="entry name" value="Parkin-like_IBR"/>
</dbReference>
<dbReference type="SMART" id="SM00184">
    <property type="entry name" value="RING"/>
    <property type="match status" value="2"/>
</dbReference>
<feature type="region of interest" description="Disordered" evidence="11">
    <location>
        <begin position="1"/>
        <end position="77"/>
    </location>
</feature>
<feature type="domain" description="RING-type" evidence="13">
    <location>
        <begin position="426"/>
        <end position="645"/>
    </location>
</feature>
<dbReference type="OrthoDB" id="1431934at2759"/>
<evidence type="ECO:0000256" key="10">
    <source>
        <dbReference type="PROSITE-ProRule" id="PRU00175"/>
    </source>
</evidence>
<evidence type="ECO:0000256" key="6">
    <source>
        <dbReference type="ARBA" id="ARBA00022737"/>
    </source>
</evidence>
<evidence type="ECO:0000256" key="8">
    <source>
        <dbReference type="ARBA" id="ARBA00022786"/>
    </source>
</evidence>
<evidence type="ECO:0000256" key="11">
    <source>
        <dbReference type="SAM" id="MobiDB-lite"/>
    </source>
</evidence>
<sequence length="658" mass="72721">MSTNNAKPTESKSSSRSPDKSKHERRSSSGKVPADRSAPPSSSKSSRSHSSKHSKSGSSSKPSSSANKTRLLVDPAPNLTLDEKIQRVLNGETHIVSYPGTSQYSQGAPSACGLAALNAIRIALDKSLQGVTGIDLLKHLSLLDTHFDATAICVHWSNRGHLEPDHLFGLPLFHQAMKVYDRHDNLVGFESFLAMINSLQTAETTNDITAALITRPPEIVAILRIPLSTSASLVSPKSKREESIYAIFDSHSRPEHPDGAGLTLLPSIAAAAQHLTALLRVNINTRSPGLSWEAQLMSQFSAHLVRRAGWRQPAEERATRLGAIYEANVGLLHAVEAEEEARRLRSEVAELREKTKRLEQELHHAYSALDSKPKSPTENRPGPETKKYPEGLSEDALLALKMQEEFDAEDQLLTELAAEEPEQSKDVFDCGICFETFHKGALAPMEGCDHKYCRDCMREYIKSKLASRAFPILCPTCHASKDGSQGTAGQELVEIIGLDEREYATYVELSLASLSVMIHCLKCQRAAFVVRTDLESETEITCPLPDCNYKWCKNCNKSIEGDEKHSCDGTSELQELMASEGWKECPGCRTPISRNEGCYHMTCTTPGCNSHFCYRCGVLITQSLDRTIIQSAVNDHFRDSCDMFDAPVLSFLQRLRRR</sequence>
<dbReference type="EMBL" id="LN679120">
    <property type="protein sequence ID" value="CEL56211.1"/>
    <property type="molecule type" value="Genomic_DNA"/>
</dbReference>
<feature type="region of interest" description="Disordered" evidence="11">
    <location>
        <begin position="364"/>
        <end position="390"/>
    </location>
</feature>